<evidence type="ECO:0000256" key="3">
    <source>
        <dbReference type="ARBA" id="ARBA00022833"/>
    </source>
</evidence>
<keyword evidence="4" id="KW-0456">Lyase</keyword>
<dbReference type="PANTHER" id="PTHR33337">
    <property type="entry name" value="GFA DOMAIN-CONTAINING PROTEIN"/>
    <property type="match status" value="1"/>
</dbReference>
<organism evidence="6 7">
    <name type="scientific">Pacificispira spongiicola</name>
    <dbReference type="NCBI Taxonomy" id="2729598"/>
    <lineage>
        <taxon>Bacteria</taxon>
        <taxon>Pseudomonadati</taxon>
        <taxon>Pseudomonadota</taxon>
        <taxon>Alphaproteobacteria</taxon>
        <taxon>Rhodospirillales</taxon>
        <taxon>Rhodospirillaceae</taxon>
        <taxon>Pacificispira</taxon>
    </lineage>
</organism>
<dbReference type="EMBL" id="JABBNT010000007">
    <property type="protein sequence ID" value="NMM46626.1"/>
    <property type="molecule type" value="Genomic_DNA"/>
</dbReference>
<dbReference type="GO" id="GO:0046872">
    <property type="term" value="F:metal ion binding"/>
    <property type="evidence" value="ECO:0007669"/>
    <property type="project" value="UniProtKB-KW"/>
</dbReference>
<sequence>MTDQTYQGSCLCGGVRFEIAGAFDGFFLCHCSRCRKGTGSAHASNLFSTTARLRWLSGEDKQKTYQVPGARHSKCFCTDCGGALPRVQPTVNRLIVPAGSLDSPVDIRPNAHIFCASRANWDDCLEDVPHWDELPS</sequence>
<accession>A0A7Y0HG88</accession>
<evidence type="ECO:0000313" key="7">
    <source>
        <dbReference type="Proteomes" id="UP000539372"/>
    </source>
</evidence>
<comment type="similarity">
    <text evidence="1">Belongs to the Gfa family.</text>
</comment>
<evidence type="ECO:0000256" key="2">
    <source>
        <dbReference type="ARBA" id="ARBA00022723"/>
    </source>
</evidence>
<dbReference type="Pfam" id="PF04828">
    <property type="entry name" value="GFA"/>
    <property type="match status" value="1"/>
</dbReference>
<dbReference type="InterPro" id="IPR011057">
    <property type="entry name" value="Mss4-like_sf"/>
</dbReference>
<dbReference type="AlphaFoldDB" id="A0A7Y0HG88"/>
<reference evidence="6 7" key="1">
    <citation type="submission" date="2020-04" db="EMBL/GenBank/DDBJ databases">
        <title>Rhodospirillaceae bacterium KN72 isolated from deep sea.</title>
        <authorList>
            <person name="Zhang D.-C."/>
        </authorList>
    </citation>
    <scope>NUCLEOTIDE SEQUENCE [LARGE SCALE GENOMIC DNA]</scope>
    <source>
        <strain evidence="6 7">KN72</strain>
    </source>
</reference>
<dbReference type="InterPro" id="IPR006913">
    <property type="entry name" value="CENP-V/GFA"/>
</dbReference>
<dbReference type="RefSeq" id="WP_169627022.1">
    <property type="nucleotide sequence ID" value="NZ_JABBNT010000007.1"/>
</dbReference>
<keyword evidence="3" id="KW-0862">Zinc</keyword>
<evidence type="ECO:0000259" key="5">
    <source>
        <dbReference type="PROSITE" id="PS51891"/>
    </source>
</evidence>
<dbReference type="PROSITE" id="PS51891">
    <property type="entry name" value="CENP_V_GFA"/>
    <property type="match status" value="1"/>
</dbReference>
<dbReference type="Gene3D" id="3.90.1590.10">
    <property type="entry name" value="glutathione-dependent formaldehyde- activating enzyme (gfa)"/>
    <property type="match status" value="1"/>
</dbReference>
<evidence type="ECO:0000256" key="1">
    <source>
        <dbReference type="ARBA" id="ARBA00005495"/>
    </source>
</evidence>
<proteinExistence type="inferred from homology"/>
<feature type="domain" description="CENP-V/GFA" evidence="5">
    <location>
        <begin position="6"/>
        <end position="122"/>
    </location>
</feature>
<keyword evidence="2" id="KW-0479">Metal-binding</keyword>
<dbReference type="GO" id="GO:0016846">
    <property type="term" value="F:carbon-sulfur lyase activity"/>
    <property type="evidence" value="ECO:0007669"/>
    <property type="project" value="InterPro"/>
</dbReference>
<name>A0A7Y0HG88_9PROT</name>
<evidence type="ECO:0000256" key="4">
    <source>
        <dbReference type="ARBA" id="ARBA00023239"/>
    </source>
</evidence>
<dbReference type="Proteomes" id="UP000539372">
    <property type="component" value="Unassembled WGS sequence"/>
</dbReference>
<comment type="caution">
    <text evidence="6">The sequence shown here is derived from an EMBL/GenBank/DDBJ whole genome shotgun (WGS) entry which is preliminary data.</text>
</comment>
<evidence type="ECO:0000313" key="6">
    <source>
        <dbReference type="EMBL" id="NMM46626.1"/>
    </source>
</evidence>
<dbReference type="SUPFAM" id="SSF51316">
    <property type="entry name" value="Mss4-like"/>
    <property type="match status" value="1"/>
</dbReference>
<gene>
    <name evidence="6" type="ORF">HH303_19200</name>
</gene>
<protein>
    <submittedName>
        <fullName evidence="6">GFA family protein</fullName>
    </submittedName>
</protein>
<dbReference type="PANTHER" id="PTHR33337:SF40">
    <property type="entry name" value="CENP-V_GFA DOMAIN-CONTAINING PROTEIN-RELATED"/>
    <property type="match status" value="1"/>
</dbReference>
<keyword evidence="7" id="KW-1185">Reference proteome</keyword>